<dbReference type="InterPro" id="IPR036568">
    <property type="entry name" value="GGCT-like_sf"/>
</dbReference>
<dbReference type="Proteomes" id="UP000004169">
    <property type="component" value="Unassembled WGS sequence"/>
</dbReference>
<evidence type="ECO:0000313" key="5">
    <source>
        <dbReference type="EMBL" id="CCG41792.1"/>
    </source>
</evidence>
<dbReference type="AlphaFoldDB" id="H8FTT5"/>
<evidence type="ECO:0000256" key="1">
    <source>
        <dbReference type="ARBA" id="ARBA00022679"/>
    </source>
</evidence>
<feature type="domain" description="Gamma-glutamylcyclotransferase AIG2-like" evidence="4">
    <location>
        <begin position="10"/>
        <end position="126"/>
    </location>
</feature>
<name>H8FTT5_MAGML</name>
<dbReference type="RefSeq" id="WP_002729184.1">
    <property type="nucleotide sequence ID" value="NZ_CAHP01000022.1"/>
</dbReference>
<dbReference type="CDD" id="cd06661">
    <property type="entry name" value="GGCT_like"/>
    <property type="match status" value="1"/>
</dbReference>
<dbReference type="Pfam" id="PF06094">
    <property type="entry name" value="GGACT"/>
    <property type="match status" value="1"/>
</dbReference>
<evidence type="ECO:0000313" key="6">
    <source>
        <dbReference type="Proteomes" id="UP000004169"/>
    </source>
</evidence>
<reference evidence="5 6" key="1">
    <citation type="journal article" date="2012" name="J. Bacteriol.">
        <title>Draft Genome Sequence of the Purple Photosynthetic Bacterium Phaeospirillum molischianum DSM120, a Particularly Versatile Bacterium.</title>
        <authorList>
            <person name="Duquesne K."/>
            <person name="Prima V."/>
            <person name="Ji B."/>
            <person name="Rouy Z."/>
            <person name="Medigue C."/>
            <person name="Talla E."/>
            <person name="Sturgis J.N."/>
        </authorList>
    </citation>
    <scope>NUCLEOTIDE SEQUENCE [LARGE SCALE GENOMIC DNA]</scope>
    <source>
        <strain evidence="6">DSM120</strain>
    </source>
</reference>
<sequence length="172" mass="18781">MKAAGISMPMFFFGTLMDADVLALVLGHSLDAVRTEPALVRGVRRVHVAGRSYPMLRPHPGGRVEGHLVGGLTPLDRARLAYYEGWEYDVGTIAAIDSAGRMVTAGIYVCPPQIQADERVWRLDRWQSVHKSVYLPRLRLLMDGFDPAATGNDGAKRPPMAPGAMRGRRSAG</sequence>
<comment type="caution">
    <text evidence="5">The sequence shown here is derived from an EMBL/GenBank/DDBJ whole genome shotgun (WGS) entry which is preliminary data.</text>
</comment>
<dbReference type="eggNOG" id="COG0494">
    <property type="taxonomic scope" value="Bacteria"/>
</dbReference>
<keyword evidence="1" id="KW-0808">Transferase</keyword>
<keyword evidence="6" id="KW-1185">Reference proteome</keyword>
<dbReference type="STRING" id="1150626.PHAMO_290080"/>
<accession>H8FTT5</accession>
<dbReference type="PANTHER" id="PTHR31544:SF2">
    <property type="entry name" value="AIG2-LIKE PROTEIN D"/>
    <property type="match status" value="1"/>
</dbReference>
<gene>
    <name evidence="5" type="ORF">PHAMO_290080</name>
</gene>
<dbReference type="InterPro" id="IPR009288">
    <property type="entry name" value="AIG2-like_dom"/>
</dbReference>
<dbReference type="InterPro" id="IPR045038">
    <property type="entry name" value="AIG2-like"/>
</dbReference>
<dbReference type="EMBL" id="CAHP01000022">
    <property type="protein sequence ID" value="CCG41792.1"/>
    <property type="molecule type" value="Genomic_DNA"/>
</dbReference>
<dbReference type="PANTHER" id="PTHR31544">
    <property type="entry name" value="AIG2-LIKE PROTEIN D"/>
    <property type="match status" value="1"/>
</dbReference>
<dbReference type="SUPFAM" id="SSF110857">
    <property type="entry name" value="Gamma-glutamyl cyclotransferase-like"/>
    <property type="match status" value="1"/>
</dbReference>
<feature type="region of interest" description="Disordered" evidence="3">
    <location>
        <begin position="149"/>
        <end position="172"/>
    </location>
</feature>
<dbReference type="InterPro" id="IPR013024">
    <property type="entry name" value="GGCT-like"/>
</dbReference>
<evidence type="ECO:0000256" key="3">
    <source>
        <dbReference type="SAM" id="MobiDB-lite"/>
    </source>
</evidence>
<evidence type="ECO:0000259" key="4">
    <source>
        <dbReference type="Pfam" id="PF06094"/>
    </source>
</evidence>
<proteinExistence type="predicted"/>
<protein>
    <recommendedName>
        <fullName evidence="2">Putative gamma-glutamylcyclotransferase</fullName>
    </recommendedName>
</protein>
<dbReference type="GO" id="GO:0016740">
    <property type="term" value="F:transferase activity"/>
    <property type="evidence" value="ECO:0007669"/>
    <property type="project" value="UniProtKB-KW"/>
</dbReference>
<evidence type="ECO:0000256" key="2">
    <source>
        <dbReference type="ARBA" id="ARBA00030602"/>
    </source>
</evidence>
<organism evidence="5 6">
    <name type="scientific">Magnetospirillum molischianum DSM 120</name>
    <dbReference type="NCBI Taxonomy" id="1150626"/>
    <lineage>
        <taxon>Bacteria</taxon>
        <taxon>Pseudomonadati</taxon>
        <taxon>Pseudomonadota</taxon>
        <taxon>Alphaproteobacteria</taxon>
        <taxon>Rhodospirillales</taxon>
        <taxon>Rhodospirillaceae</taxon>
        <taxon>Magnetospirillum</taxon>
    </lineage>
</organism>
<dbReference type="Gene3D" id="3.10.490.10">
    <property type="entry name" value="Gamma-glutamyl cyclotransferase-like"/>
    <property type="match status" value="1"/>
</dbReference>